<dbReference type="GO" id="GO:0045974">
    <property type="term" value="P:regulation of translation, ncRNA-mediated"/>
    <property type="evidence" value="ECO:0007669"/>
    <property type="project" value="TreeGrafter"/>
</dbReference>
<dbReference type="GO" id="GO:0005829">
    <property type="term" value="C:cytosol"/>
    <property type="evidence" value="ECO:0007669"/>
    <property type="project" value="TreeGrafter"/>
</dbReference>
<evidence type="ECO:0000313" key="6">
    <source>
        <dbReference type="EMBL" id="QBR04301.1"/>
    </source>
</evidence>
<dbReference type="Pfam" id="PF17209">
    <property type="entry name" value="Hfq"/>
    <property type="match status" value="1"/>
</dbReference>
<dbReference type="GO" id="GO:0006355">
    <property type="term" value="P:regulation of DNA-templated transcription"/>
    <property type="evidence" value="ECO:0007669"/>
    <property type="project" value="InterPro"/>
</dbReference>
<reference evidence="6 7" key="1">
    <citation type="submission" date="2019-03" db="EMBL/GenBank/DDBJ databases">
        <title>Paraburkholderia sp. 7MH5, isolated from subtropical forest soil.</title>
        <authorList>
            <person name="Gao Z.-H."/>
            <person name="Qiu L.-H."/>
        </authorList>
    </citation>
    <scope>NUCLEOTIDE SEQUENCE [LARGE SCALE GENOMIC DNA]</scope>
    <source>
        <strain evidence="6 7">7MH5</strain>
        <plasmid evidence="6 7">unnamed1</plasmid>
    </source>
</reference>
<feature type="region of interest" description="Disordered" evidence="4">
    <location>
        <begin position="75"/>
        <end position="97"/>
    </location>
</feature>
<dbReference type="PROSITE" id="PS52002">
    <property type="entry name" value="SM"/>
    <property type="match status" value="1"/>
</dbReference>
<gene>
    <name evidence="3 6" type="primary">hfq</name>
    <name evidence="6" type="ORF">E1956_45125</name>
</gene>
<dbReference type="RefSeq" id="WP_134760556.1">
    <property type="nucleotide sequence ID" value="NZ_CP038152.1"/>
</dbReference>
<feature type="compositionally biased region" description="Basic and acidic residues" evidence="4">
    <location>
        <begin position="75"/>
        <end position="90"/>
    </location>
</feature>
<dbReference type="CDD" id="cd01716">
    <property type="entry name" value="Hfq"/>
    <property type="match status" value="1"/>
</dbReference>
<dbReference type="GO" id="GO:0043487">
    <property type="term" value="P:regulation of RNA stability"/>
    <property type="evidence" value="ECO:0007669"/>
    <property type="project" value="TreeGrafter"/>
</dbReference>
<comment type="similarity">
    <text evidence="3">Belongs to the Hfq family.</text>
</comment>
<keyword evidence="6" id="KW-0614">Plasmid</keyword>
<proteinExistence type="inferred from homology"/>
<keyword evidence="1 3" id="KW-0694">RNA-binding</keyword>
<comment type="subunit">
    <text evidence="3">Homohexamer.</text>
</comment>
<dbReference type="InterPro" id="IPR005001">
    <property type="entry name" value="Hfq"/>
</dbReference>
<dbReference type="InterPro" id="IPR010920">
    <property type="entry name" value="LSM_dom_sf"/>
</dbReference>
<dbReference type="GO" id="GO:0003723">
    <property type="term" value="F:RNA binding"/>
    <property type="evidence" value="ECO:0007669"/>
    <property type="project" value="UniProtKB-UniRule"/>
</dbReference>
<evidence type="ECO:0000313" key="7">
    <source>
        <dbReference type="Proteomes" id="UP000295727"/>
    </source>
</evidence>
<geneLocation type="plasmid" evidence="6 7">
    <name>unnamed1</name>
</geneLocation>
<dbReference type="AlphaFoldDB" id="A0A4P7D660"/>
<comment type="function">
    <text evidence="3">RNA chaperone that binds small regulatory RNA (sRNAs) and mRNAs to facilitate mRNA translational regulation in response to envelope stress, environmental stress and changes in metabolite concentrations. Also binds with high specificity to tRNAs.</text>
</comment>
<dbReference type="InterPro" id="IPR047575">
    <property type="entry name" value="Sm"/>
</dbReference>
<keyword evidence="7" id="KW-1185">Reference proteome</keyword>
<evidence type="ECO:0000256" key="3">
    <source>
        <dbReference type="HAMAP-Rule" id="MF_00436"/>
    </source>
</evidence>
<accession>A0A4P7D660</accession>
<protein>
    <recommendedName>
        <fullName evidence="3">RNA-binding protein Hfq</fullName>
    </recommendedName>
</protein>
<dbReference type="HAMAP" id="MF_00436">
    <property type="entry name" value="Hfq"/>
    <property type="match status" value="1"/>
</dbReference>
<name>A0A4P7D660_9BURK</name>
<sequence length="97" mass="10767">MTSEHDRTPSVQDNFLQTLIRDKTTVNVFLVNGIRLSGQLTAFDQFAVLLEAGPAVQLVFKHAISTVLPVDGRAQAREPYEAPLRGDKPNPLRGRVR</sequence>
<dbReference type="SUPFAM" id="SSF50182">
    <property type="entry name" value="Sm-like ribonucleoproteins"/>
    <property type="match status" value="1"/>
</dbReference>
<organism evidence="6 7">
    <name type="scientific">Paraburkholderia pallida</name>
    <dbReference type="NCBI Taxonomy" id="2547399"/>
    <lineage>
        <taxon>Bacteria</taxon>
        <taxon>Pseudomonadati</taxon>
        <taxon>Pseudomonadota</taxon>
        <taxon>Betaproteobacteria</taxon>
        <taxon>Burkholderiales</taxon>
        <taxon>Burkholderiaceae</taxon>
        <taxon>Paraburkholderia</taxon>
    </lineage>
</organism>
<dbReference type="PANTHER" id="PTHR34772:SF1">
    <property type="entry name" value="RNA-BINDING PROTEIN HFQ"/>
    <property type="match status" value="1"/>
</dbReference>
<dbReference type="Gene3D" id="2.30.30.100">
    <property type="match status" value="1"/>
</dbReference>
<evidence type="ECO:0000256" key="2">
    <source>
        <dbReference type="ARBA" id="ARBA00023016"/>
    </source>
</evidence>
<keyword evidence="2 3" id="KW-0346">Stress response</keyword>
<dbReference type="Proteomes" id="UP000295727">
    <property type="component" value="Plasmid unnamed1"/>
</dbReference>
<dbReference type="PANTHER" id="PTHR34772">
    <property type="entry name" value="RNA-BINDING PROTEIN HFQ"/>
    <property type="match status" value="1"/>
</dbReference>
<dbReference type="KEGG" id="ppai:E1956_45125"/>
<evidence type="ECO:0000256" key="4">
    <source>
        <dbReference type="SAM" id="MobiDB-lite"/>
    </source>
</evidence>
<feature type="domain" description="Sm" evidence="5">
    <location>
        <begin position="13"/>
        <end position="73"/>
    </location>
</feature>
<dbReference type="OrthoDB" id="9799751at2"/>
<evidence type="ECO:0000256" key="1">
    <source>
        <dbReference type="ARBA" id="ARBA00022884"/>
    </source>
</evidence>
<dbReference type="NCBIfam" id="TIGR02383">
    <property type="entry name" value="Hfq"/>
    <property type="match status" value="1"/>
</dbReference>
<dbReference type="EMBL" id="CP038152">
    <property type="protein sequence ID" value="QBR04301.1"/>
    <property type="molecule type" value="Genomic_DNA"/>
</dbReference>
<evidence type="ECO:0000259" key="5">
    <source>
        <dbReference type="PROSITE" id="PS52002"/>
    </source>
</evidence>